<evidence type="ECO:0000256" key="8">
    <source>
        <dbReference type="RuleBase" id="RU000673"/>
    </source>
</evidence>
<feature type="site" description="Stabilizes the basic form of H active site to accept a proton" evidence="7">
    <location>
        <position position="97"/>
    </location>
</feature>
<accession>A0A1F5TGV6</accession>
<evidence type="ECO:0000256" key="10">
    <source>
        <dbReference type="SAM" id="MobiDB-lite"/>
    </source>
</evidence>
<evidence type="ECO:0000256" key="2">
    <source>
        <dbReference type="ARBA" id="ARBA00022555"/>
    </source>
</evidence>
<organism evidence="11 12">
    <name type="scientific">Candidatus Falkowbacteria bacterium RIFOXYC2_FULL_48_21</name>
    <dbReference type="NCBI Taxonomy" id="1798005"/>
    <lineage>
        <taxon>Bacteria</taxon>
        <taxon>Candidatus Falkowiibacteriota</taxon>
    </lineage>
</organism>
<dbReference type="Proteomes" id="UP000178656">
    <property type="component" value="Unassembled WGS sequence"/>
</dbReference>
<comment type="function">
    <text evidence="7">Hydrolyzes ribosome-free peptidyl-tRNAs (with 1 or more amino acids incorporated), which drop off the ribosome during protein synthesis, or as a result of ribosome stalling.</text>
</comment>
<proteinExistence type="inferred from homology"/>
<dbReference type="CDD" id="cd00462">
    <property type="entry name" value="PTH"/>
    <property type="match status" value="1"/>
</dbReference>
<feature type="binding site" evidence="7">
    <location>
        <position position="70"/>
    </location>
    <ligand>
        <name>tRNA</name>
        <dbReference type="ChEBI" id="CHEBI:17843"/>
    </ligand>
</feature>
<keyword evidence="2 7" id="KW-0820">tRNA-binding</keyword>
<evidence type="ECO:0000256" key="3">
    <source>
        <dbReference type="ARBA" id="ARBA00022801"/>
    </source>
</evidence>
<dbReference type="PANTHER" id="PTHR17224">
    <property type="entry name" value="PEPTIDYL-TRNA HYDROLASE"/>
    <property type="match status" value="1"/>
</dbReference>
<feature type="active site" description="Proton acceptor" evidence="7">
    <location>
        <position position="19"/>
    </location>
</feature>
<comment type="catalytic activity">
    <reaction evidence="7 8">
        <text>an N-acyl-L-alpha-aminoacyl-tRNA + H2O = an N-acyl-L-amino acid + a tRNA + H(+)</text>
        <dbReference type="Rhea" id="RHEA:54448"/>
        <dbReference type="Rhea" id="RHEA-COMP:10123"/>
        <dbReference type="Rhea" id="RHEA-COMP:13883"/>
        <dbReference type="ChEBI" id="CHEBI:15377"/>
        <dbReference type="ChEBI" id="CHEBI:15378"/>
        <dbReference type="ChEBI" id="CHEBI:59874"/>
        <dbReference type="ChEBI" id="CHEBI:78442"/>
        <dbReference type="ChEBI" id="CHEBI:138191"/>
        <dbReference type="EC" id="3.1.1.29"/>
    </reaction>
</comment>
<dbReference type="PROSITE" id="PS01195">
    <property type="entry name" value="PEPT_TRNA_HYDROL_1"/>
    <property type="match status" value="1"/>
</dbReference>
<comment type="caution">
    <text evidence="11">The sequence shown here is derived from an EMBL/GenBank/DDBJ whole genome shotgun (WGS) entry which is preliminary data.</text>
</comment>
<evidence type="ECO:0000256" key="7">
    <source>
        <dbReference type="HAMAP-Rule" id="MF_00083"/>
    </source>
</evidence>
<name>A0A1F5TGV6_9BACT</name>
<comment type="function">
    <text evidence="7">Catalyzes the release of premature peptidyl moieties from peptidyl-tRNA molecules trapped in stalled 50S ribosomal subunits, and thus maintains levels of free tRNAs and 50S ribosomes.</text>
</comment>
<dbReference type="PANTHER" id="PTHR17224:SF1">
    <property type="entry name" value="PEPTIDYL-TRNA HYDROLASE"/>
    <property type="match status" value="1"/>
</dbReference>
<dbReference type="GO" id="GO:0072344">
    <property type="term" value="P:rescue of stalled ribosome"/>
    <property type="evidence" value="ECO:0007669"/>
    <property type="project" value="UniProtKB-UniRule"/>
</dbReference>
<evidence type="ECO:0000313" key="12">
    <source>
        <dbReference type="Proteomes" id="UP000178656"/>
    </source>
</evidence>
<evidence type="ECO:0000256" key="9">
    <source>
        <dbReference type="RuleBase" id="RU004320"/>
    </source>
</evidence>
<dbReference type="InterPro" id="IPR036416">
    <property type="entry name" value="Pept_tRNA_hydro_sf"/>
</dbReference>
<dbReference type="EC" id="3.1.1.29" evidence="1 7"/>
<gene>
    <name evidence="7" type="primary">pth</name>
    <name evidence="11" type="ORF">A2482_04230</name>
</gene>
<dbReference type="EMBL" id="MFGM01000007">
    <property type="protein sequence ID" value="OGF38158.1"/>
    <property type="molecule type" value="Genomic_DNA"/>
</dbReference>
<dbReference type="NCBIfam" id="TIGR00447">
    <property type="entry name" value="pth"/>
    <property type="match status" value="1"/>
</dbReference>
<feature type="binding site" evidence="7">
    <location>
        <position position="72"/>
    </location>
    <ligand>
        <name>tRNA</name>
        <dbReference type="ChEBI" id="CHEBI:17843"/>
    </ligand>
</feature>
<dbReference type="InterPro" id="IPR018171">
    <property type="entry name" value="Pept_tRNA_hydro_CS"/>
</dbReference>
<evidence type="ECO:0000313" key="11">
    <source>
        <dbReference type="EMBL" id="OGF38158.1"/>
    </source>
</evidence>
<dbReference type="SUPFAM" id="SSF53178">
    <property type="entry name" value="Peptidyl-tRNA hydrolase-like"/>
    <property type="match status" value="1"/>
</dbReference>
<dbReference type="AlphaFoldDB" id="A0A1F5TGV6"/>
<protein>
    <recommendedName>
        <fullName evidence="6 7">Peptidyl-tRNA hydrolase</fullName>
        <shortName evidence="7">Pth</shortName>
        <ecNumber evidence="1 7">3.1.1.29</ecNumber>
    </recommendedName>
</protein>
<evidence type="ECO:0000256" key="1">
    <source>
        <dbReference type="ARBA" id="ARBA00013260"/>
    </source>
</evidence>
<comment type="subcellular location">
    <subcellularLocation>
        <location evidence="7">Cytoplasm</location>
    </subcellularLocation>
</comment>
<feature type="region of interest" description="Disordered" evidence="10">
    <location>
        <begin position="182"/>
        <end position="205"/>
    </location>
</feature>
<dbReference type="GO" id="GO:0005737">
    <property type="term" value="C:cytoplasm"/>
    <property type="evidence" value="ECO:0007669"/>
    <property type="project" value="UniProtKB-SubCell"/>
</dbReference>
<dbReference type="Pfam" id="PF01195">
    <property type="entry name" value="Pept_tRNA_hydro"/>
    <property type="match status" value="1"/>
</dbReference>
<dbReference type="PROSITE" id="PS01196">
    <property type="entry name" value="PEPT_TRNA_HYDROL_2"/>
    <property type="match status" value="1"/>
</dbReference>
<dbReference type="Gene3D" id="3.40.50.1470">
    <property type="entry name" value="Peptidyl-tRNA hydrolase"/>
    <property type="match status" value="1"/>
</dbReference>
<feature type="binding site" evidence="7">
    <location>
        <position position="14"/>
    </location>
    <ligand>
        <name>tRNA</name>
        <dbReference type="ChEBI" id="CHEBI:17843"/>
    </ligand>
</feature>
<dbReference type="GO" id="GO:0000049">
    <property type="term" value="F:tRNA binding"/>
    <property type="evidence" value="ECO:0007669"/>
    <property type="project" value="UniProtKB-UniRule"/>
</dbReference>
<comment type="similarity">
    <text evidence="5 7 9">Belongs to the PTH family.</text>
</comment>
<dbReference type="HAMAP" id="MF_00083">
    <property type="entry name" value="Pept_tRNA_hydro_bact"/>
    <property type="match status" value="1"/>
</dbReference>
<keyword evidence="7" id="KW-0963">Cytoplasm</keyword>
<comment type="subunit">
    <text evidence="7">Monomer.</text>
</comment>
<dbReference type="InterPro" id="IPR001328">
    <property type="entry name" value="Pept_tRNA_hydro"/>
</dbReference>
<keyword evidence="3 7" id="KW-0378">Hydrolase</keyword>
<dbReference type="FunFam" id="3.40.50.1470:FF:000001">
    <property type="entry name" value="Peptidyl-tRNA hydrolase"/>
    <property type="match status" value="1"/>
</dbReference>
<dbReference type="GO" id="GO:0006515">
    <property type="term" value="P:protein quality control for misfolded or incompletely synthesized proteins"/>
    <property type="evidence" value="ECO:0007669"/>
    <property type="project" value="UniProtKB-UniRule"/>
</dbReference>
<sequence length="205" mass="22782">MHLILGLGNPGKKYQNTRHNIGFAAIDFLFEEWLEGEGFTAWHEEKKFQAEISEGNLNGEKIILAKPQTFMNNSGTSTSALVNFYKVEPKNIVVIHDDLDIAFGEIKVQTDRSSAGHNGIKSIIERLGTQAFTRVRVGIGKADRAKQGEAADYVLNKFGLVERLKLKVVKNKILEEIKNNLTSTSSPTDKSRGLHGKFQKPDQSG</sequence>
<dbReference type="GO" id="GO:0004045">
    <property type="term" value="F:peptidyl-tRNA hydrolase activity"/>
    <property type="evidence" value="ECO:0007669"/>
    <property type="project" value="UniProtKB-UniRule"/>
</dbReference>
<evidence type="ECO:0000256" key="6">
    <source>
        <dbReference type="ARBA" id="ARBA00050038"/>
    </source>
</evidence>
<evidence type="ECO:0000256" key="5">
    <source>
        <dbReference type="ARBA" id="ARBA00038063"/>
    </source>
</evidence>
<feature type="binding site" evidence="7">
    <location>
        <position position="118"/>
    </location>
    <ligand>
        <name>tRNA</name>
        <dbReference type="ChEBI" id="CHEBI:17843"/>
    </ligand>
</feature>
<keyword evidence="4 7" id="KW-0694">RNA-binding</keyword>
<reference evidence="11 12" key="1">
    <citation type="journal article" date="2016" name="Nat. Commun.">
        <title>Thousands of microbial genomes shed light on interconnected biogeochemical processes in an aquifer system.</title>
        <authorList>
            <person name="Anantharaman K."/>
            <person name="Brown C.T."/>
            <person name="Hug L.A."/>
            <person name="Sharon I."/>
            <person name="Castelle C.J."/>
            <person name="Probst A.J."/>
            <person name="Thomas B.C."/>
            <person name="Singh A."/>
            <person name="Wilkins M.J."/>
            <person name="Karaoz U."/>
            <person name="Brodie E.L."/>
            <person name="Williams K.H."/>
            <person name="Hubbard S.S."/>
            <person name="Banfield J.F."/>
        </authorList>
    </citation>
    <scope>NUCLEOTIDE SEQUENCE [LARGE SCALE GENOMIC DNA]</scope>
</reference>
<feature type="site" description="Discriminates between blocked and unblocked aminoacyl-tRNA" evidence="7">
    <location>
        <position position="9"/>
    </location>
</feature>
<evidence type="ECO:0000256" key="4">
    <source>
        <dbReference type="ARBA" id="ARBA00022884"/>
    </source>
</evidence>